<dbReference type="SUPFAM" id="SSF63829">
    <property type="entry name" value="Calcium-dependent phosphotriesterase"/>
    <property type="match status" value="1"/>
</dbReference>
<feature type="transmembrane region" description="Helical" evidence="1">
    <location>
        <begin position="6"/>
        <end position="22"/>
    </location>
</feature>
<keyword evidence="1" id="KW-0812">Transmembrane</keyword>
<evidence type="ECO:0000313" key="3">
    <source>
        <dbReference type="Proteomes" id="UP001163387"/>
    </source>
</evidence>
<sequence length="141" mass="15444">MDNFYAYIPLILKYIVILPYFLKDSKQVLRNLVVDAEDNVYVGSDNGAVYKSDGIHNFSKIILSENSPRWISCLTINKTTGIVYAGNDIGVYSIGQTGNVSLISGTNGDYIRSLAIGPDGSIYAGVNYGGGWVTLYWTLIT</sequence>
<dbReference type="Proteomes" id="UP001163387">
    <property type="component" value="Chromosome"/>
</dbReference>
<dbReference type="Gene3D" id="2.130.10.10">
    <property type="entry name" value="YVTN repeat-like/Quinoprotein amine dehydrogenase"/>
    <property type="match status" value="1"/>
</dbReference>
<proteinExistence type="predicted"/>
<accession>A0ABN6SYE6</accession>
<organism evidence="2 3">
    <name type="scientific">Spiroplasma ixodetis</name>
    <dbReference type="NCBI Taxonomy" id="2141"/>
    <lineage>
        <taxon>Bacteria</taxon>
        <taxon>Bacillati</taxon>
        <taxon>Mycoplasmatota</taxon>
        <taxon>Mollicutes</taxon>
        <taxon>Entomoplasmatales</taxon>
        <taxon>Spiroplasmataceae</taxon>
        <taxon>Spiroplasma</taxon>
    </lineage>
</organism>
<keyword evidence="1" id="KW-0472">Membrane</keyword>
<dbReference type="RefSeq" id="WP_281749100.1">
    <property type="nucleotide sequence ID" value="NZ_AP026933.1"/>
</dbReference>
<reference evidence="2 3" key="1">
    <citation type="journal article" date="2022" name="Front. Microbiol.">
        <title>Male-killing mechanisms vary between Spiroplasma species.</title>
        <authorList>
            <person name="Arai H."/>
            <person name="Inoue M."/>
            <person name="Kageyama D."/>
        </authorList>
    </citation>
    <scope>NUCLEOTIDE SEQUENCE [LARGE SCALE GENOMIC DNA]</scope>
    <source>
        <strain evidence="3">sHm</strain>
    </source>
</reference>
<evidence type="ECO:0000256" key="1">
    <source>
        <dbReference type="SAM" id="Phobius"/>
    </source>
</evidence>
<protein>
    <submittedName>
        <fullName evidence="2">Uncharacterized protein</fullName>
    </submittedName>
</protein>
<dbReference type="EMBL" id="AP026933">
    <property type="protein sequence ID" value="BDT02909.1"/>
    <property type="molecule type" value="Genomic_DNA"/>
</dbReference>
<dbReference type="InterPro" id="IPR015943">
    <property type="entry name" value="WD40/YVTN_repeat-like_dom_sf"/>
</dbReference>
<gene>
    <name evidence="2" type="ORF">SHM_05550</name>
</gene>
<name>A0ABN6SYE6_9MOLU</name>
<keyword evidence="1" id="KW-1133">Transmembrane helix</keyword>
<keyword evidence="3" id="KW-1185">Reference proteome</keyword>
<evidence type="ECO:0000313" key="2">
    <source>
        <dbReference type="EMBL" id="BDT02909.1"/>
    </source>
</evidence>